<dbReference type="RefSeq" id="WP_386051247.1">
    <property type="nucleotide sequence ID" value="NZ_JBHTKH010000002.1"/>
</dbReference>
<dbReference type="Proteomes" id="UP001597046">
    <property type="component" value="Unassembled WGS sequence"/>
</dbReference>
<evidence type="ECO:0000313" key="1">
    <source>
        <dbReference type="EMBL" id="MFD1053622.1"/>
    </source>
</evidence>
<sequence length="127" mass="13853">MIPDFAGDIVIAVRHEYAVELWTDRHWEFRLAGRTVLDLEGRGPQAIDNDAPPDPVDTDLINGLMGQQITSVVTSPDGRLEITFGAARISVDADDRFESWELSGPHGAKVVCTAGGKLVTWSPREPA</sequence>
<gene>
    <name evidence="1" type="ORF">ACFQ2V_04825</name>
</gene>
<keyword evidence="2" id="KW-1185">Reference proteome</keyword>
<accession>A0ABW3MTP9</accession>
<dbReference type="InterPro" id="IPR046179">
    <property type="entry name" value="DUF6188"/>
</dbReference>
<proteinExistence type="predicted"/>
<name>A0ABW3MTP9_9MICO</name>
<comment type="caution">
    <text evidence="1">The sequence shown here is derived from an EMBL/GenBank/DDBJ whole genome shotgun (WGS) entry which is preliminary data.</text>
</comment>
<dbReference type="Pfam" id="PF19686">
    <property type="entry name" value="DUF6188"/>
    <property type="match status" value="1"/>
</dbReference>
<reference evidence="2" key="1">
    <citation type="journal article" date="2019" name="Int. J. Syst. Evol. Microbiol.">
        <title>The Global Catalogue of Microorganisms (GCM) 10K type strain sequencing project: providing services to taxonomists for standard genome sequencing and annotation.</title>
        <authorList>
            <consortium name="The Broad Institute Genomics Platform"/>
            <consortium name="The Broad Institute Genome Sequencing Center for Infectious Disease"/>
            <person name="Wu L."/>
            <person name="Ma J."/>
        </authorList>
    </citation>
    <scope>NUCLEOTIDE SEQUENCE [LARGE SCALE GENOMIC DNA]</scope>
    <source>
        <strain evidence="2">CCUG 57508</strain>
    </source>
</reference>
<evidence type="ECO:0000313" key="2">
    <source>
        <dbReference type="Proteomes" id="UP001597046"/>
    </source>
</evidence>
<dbReference type="EMBL" id="JBHTKH010000002">
    <property type="protein sequence ID" value="MFD1053622.1"/>
    <property type="molecule type" value="Genomic_DNA"/>
</dbReference>
<protein>
    <submittedName>
        <fullName evidence="1">DUF6188 family protein</fullName>
    </submittedName>
</protein>
<organism evidence="1 2">
    <name type="scientific">Terrabacter terrigena</name>
    <dbReference type="NCBI Taxonomy" id="574718"/>
    <lineage>
        <taxon>Bacteria</taxon>
        <taxon>Bacillati</taxon>
        <taxon>Actinomycetota</taxon>
        <taxon>Actinomycetes</taxon>
        <taxon>Micrococcales</taxon>
        <taxon>Intrasporangiaceae</taxon>
        <taxon>Terrabacter</taxon>
    </lineage>
</organism>